<protein>
    <submittedName>
        <fullName evidence="1">Uncharacterized protein</fullName>
    </submittedName>
</protein>
<gene>
    <name evidence="1" type="ORF">SMTD_LOCUS18772</name>
</gene>
<name>A0A3P8FNX3_9TREM</name>
<organism evidence="1 2">
    <name type="scientific">Schistosoma mattheei</name>
    <dbReference type="NCBI Taxonomy" id="31246"/>
    <lineage>
        <taxon>Eukaryota</taxon>
        <taxon>Metazoa</taxon>
        <taxon>Spiralia</taxon>
        <taxon>Lophotrochozoa</taxon>
        <taxon>Platyhelminthes</taxon>
        <taxon>Trematoda</taxon>
        <taxon>Digenea</taxon>
        <taxon>Strigeidida</taxon>
        <taxon>Schistosomatoidea</taxon>
        <taxon>Schistosomatidae</taxon>
        <taxon>Schistosoma</taxon>
    </lineage>
</organism>
<proteinExistence type="predicted"/>
<evidence type="ECO:0000313" key="2">
    <source>
        <dbReference type="Proteomes" id="UP000269396"/>
    </source>
</evidence>
<sequence>MYLLNDGFRSSPSFHPIQKNCLDICIENSDFGVGL</sequence>
<reference evidence="1 2" key="1">
    <citation type="submission" date="2018-11" db="EMBL/GenBank/DDBJ databases">
        <authorList>
            <consortium name="Pathogen Informatics"/>
        </authorList>
    </citation>
    <scope>NUCLEOTIDE SEQUENCE [LARGE SCALE GENOMIC DNA]</scope>
    <source>
        <strain>Denwood</strain>
        <strain evidence="2">Zambia</strain>
    </source>
</reference>
<dbReference type="AlphaFoldDB" id="A0A3P8FNX3"/>
<dbReference type="EMBL" id="UZAL01041090">
    <property type="protein sequence ID" value="VDP77987.1"/>
    <property type="molecule type" value="Genomic_DNA"/>
</dbReference>
<keyword evidence="2" id="KW-1185">Reference proteome</keyword>
<accession>A0A3P8FNX3</accession>
<dbReference type="Proteomes" id="UP000269396">
    <property type="component" value="Unassembled WGS sequence"/>
</dbReference>
<evidence type="ECO:0000313" key="1">
    <source>
        <dbReference type="EMBL" id="VDP77987.1"/>
    </source>
</evidence>